<dbReference type="InterPro" id="IPR051396">
    <property type="entry name" value="Bact_Antivir_Def_Nuclease"/>
</dbReference>
<dbReference type="Pfam" id="PF13476">
    <property type="entry name" value="AAA_23"/>
    <property type="match status" value="1"/>
</dbReference>
<dbReference type="Pfam" id="PF13175">
    <property type="entry name" value="AAA_15"/>
    <property type="match status" value="1"/>
</dbReference>
<feature type="domain" description="OLD protein-like TOPRIM" evidence="3">
    <location>
        <begin position="408"/>
        <end position="478"/>
    </location>
</feature>
<dbReference type="InterPro" id="IPR034139">
    <property type="entry name" value="TOPRIM_OLD"/>
</dbReference>
<dbReference type="Gene3D" id="3.40.50.300">
    <property type="entry name" value="P-loop containing nucleotide triphosphate hydrolases"/>
    <property type="match status" value="2"/>
</dbReference>
<feature type="domain" description="Endonuclease GajA/Old nuclease/RecF-like AAA" evidence="1">
    <location>
        <begin position="291"/>
        <end position="362"/>
    </location>
</feature>
<gene>
    <name evidence="4" type="ORF">GPEL0_01f0430</name>
</gene>
<dbReference type="PANTHER" id="PTHR43581:SF4">
    <property type="entry name" value="ATP_GTP PHOSPHATASE"/>
    <property type="match status" value="1"/>
</dbReference>
<evidence type="ECO:0000313" key="5">
    <source>
        <dbReference type="Proteomes" id="UP000194153"/>
    </source>
</evidence>
<sequence length="661" mass="73131">MWPIAAHLGDHMYLHSIYAKNFRAFGDGTLSPVLNWELNKGMNILIGENDAGKSAIIDAIRQVLWTTSFEAVRLFEHDFHVDSESRTEDLIIEATLKDLSPEQEAAILEWLTYEKDGSRSLILNLQAKRQPPQGKRRRRIHTIVRAGKNGTGPEIGSAVRELVRTTYLRPLRDAEAELRPGRQSRLSQILGAHSLVSEQETSDFDPDNPEIVPKTLVGLMEHAQHHIGEHPAISEVEGNINDNYLSRMSFAGDELASEIRVAGDSSLSQILQRFELALLPPGGVAPNEHCQRGLGYNNALFMATELVLLRSGDELGFLLVEEPEAHLHPQLQVRVMDLLLQPPSKDECQVQVVMSTHSPSLAAGADIETMTLVHKARTYPLRPDCTRLASADYEYLRRFIDATKSNLFFARGVAIVEGPAEALLLPAIAEMAGLSFSAFGISVVNVGDVGLFHYARIFQRQKIGEVIPVPVACITDRDIVPDIANTYVSKPAKGKRFESDYGVGEAELVVKRKVDRVESSDIPSVKVFVSDHWTLEYDLASAGLAELMFHATTLGRKALSKGERLSKEDEVEALVEATTEWAKLQVLSLPANDLAAIVYRPLYDKEASKAVTAQYAADLLRNGKYGREQELLDALPQYLKKALRHLTGTEDCVPATDGKIS</sequence>
<evidence type="ECO:0000259" key="2">
    <source>
        <dbReference type="Pfam" id="PF13476"/>
    </source>
</evidence>
<name>A0ABQ0MEI7_9BACT</name>
<dbReference type="InterPro" id="IPR041685">
    <property type="entry name" value="AAA_GajA/Old/RecF-like"/>
</dbReference>
<proteinExistence type="predicted"/>
<accession>A0ABQ0MEI7</accession>
<dbReference type="InterPro" id="IPR027417">
    <property type="entry name" value="P-loop_NTPase"/>
</dbReference>
<evidence type="ECO:0000259" key="3">
    <source>
        <dbReference type="Pfam" id="PF20469"/>
    </source>
</evidence>
<dbReference type="Proteomes" id="UP000194153">
    <property type="component" value="Unassembled WGS sequence"/>
</dbReference>
<evidence type="ECO:0000259" key="1">
    <source>
        <dbReference type="Pfam" id="PF13175"/>
    </source>
</evidence>
<dbReference type="Pfam" id="PF20469">
    <property type="entry name" value="OLD-like_TOPRIM"/>
    <property type="match status" value="1"/>
</dbReference>
<dbReference type="SUPFAM" id="SSF52540">
    <property type="entry name" value="P-loop containing nucleoside triphosphate hydrolases"/>
    <property type="match status" value="1"/>
</dbReference>
<dbReference type="EMBL" id="BDQG01000001">
    <property type="protein sequence ID" value="GAW65511.1"/>
    <property type="molecule type" value="Genomic_DNA"/>
</dbReference>
<reference evidence="5" key="1">
    <citation type="submission" date="2017-05" db="EMBL/GenBank/DDBJ databases">
        <title>Draft genome sequence of Geobacter pelophilus, a iron(III)-reducing bacteria.</title>
        <authorList>
            <person name="Aoyagi T."/>
            <person name="Koike H."/>
            <person name="Morita T."/>
            <person name="Sato Y."/>
            <person name="Habe H."/>
            <person name="Hori T."/>
        </authorList>
    </citation>
    <scope>NUCLEOTIDE SEQUENCE [LARGE SCALE GENOMIC DNA]</scope>
    <source>
        <strain evidence="5">Drf2</strain>
    </source>
</reference>
<organism evidence="4 5">
    <name type="scientific">Geoanaerobacter pelophilus</name>
    <dbReference type="NCBI Taxonomy" id="60036"/>
    <lineage>
        <taxon>Bacteria</taxon>
        <taxon>Pseudomonadati</taxon>
        <taxon>Thermodesulfobacteriota</taxon>
        <taxon>Desulfuromonadia</taxon>
        <taxon>Geobacterales</taxon>
        <taxon>Geobacteraceae</taxon>
        <taxon>Geoanaerobacter</taxon>
    </lineage>
</organism>
<evidence type="ECO:0000313" key="4">
    <source>
        <dbReference type="EMBL" id="GAW65511.1"/>
    </source>
</evidence>
<protein>
    <submittedName>
        <fullName evidence="4">SMC (Structural maintenance of chromosomes) family protein</fullName>
    </submittedName>
</protein>
<feature type="domain" description="Rad50/SbcC-type AAA" evidence="2">
    <location>
        <begin position="17"/>
        <end position="96"/>
    </location>
</feature>
<dbReference type="InterPro" id="IPR038729">
    <property type="entry name" value="Rad50/SbcC_AAA"/>
</dbReference>
<dbReference type="PANTHER" id="PTHR43581">
    <property type="entry name" value="ATP/GTP PHOSPHATASE"/>
    <property type="match status" value="1"/>
</dbReference>
<keyword evidence="5" id="KW-1185">Reference proteome</keyword>
<dbReference type="CDD" id="cd01026">
    <property type="entry name" value="TOPRIM_OLD"/>
    <property type="match status" value="1"/>
</dbReference>
<comment type="caution">
    <text evidence="4">The sequence shown here is derived from an EMBL/GenBank/DDBJ whole genome shotgun (WGS) entry which is preliminary data.</text>
</comment>